<dbReference type="Gene3D" id="3.40.50.300">
    <property type="entry name" value="P-loop containing nucleotide triphosphate hydrolases"/>
    <property type="match status" value="1"/>
</dbReference>
<evidence type="ECO:0000256" key="9">
    <source>
        <dbReference type="ARBA" id="ARBA00022840"/>
    </source>
</evidence>
<evidence type="ECO:0000256" key="3">
    <source>
        <dbReference type="ARBA" id="ARBA00022679"/>
    </source>
</evidence>
<evidence type="ECO:0000256" key="6">
    <source>
        <dbReference type="ARBA" id="ARBA00022723"/>
    </source>
</evidence>
<feature type="domain" description="AAA+ ATPase" evidence="15">
    <location>
        <begin position="34"/>
        <end position="177"/>
    </location>
</feature>
<dbReference type="SUPFAM" id="SSF48019">
    <property type="entry name" value="post-AAA+ oligomerization domain-like"/>
    <property type="match status" value="1"/>
</dbReference>
<gene>
    <name evidence="16" type="primary">dnaX_1</name>
    <name evidence="16" type="ORF">Csp1_04160</name>
</gene>
<sequence length="959" mass="99816">MALYRKYRPATFAEVVGQEHVTVPLCTSLDSGRINHAYLFSGPRGCGKTSSARILARSLNCVEGPTSTPCGVCDSCVALAPGGPGTLDVTELDAATHNGVDEMRELRDRAFYAPAESRYRVFIIDEAHMISSAGFNALLKIVEEPPEHLIFIFATTEPEKLLPTIRSRTHNYPFRLLTPPTMRSLLEKICGEEGVEVEDAVYPLVIRAGGGSPRDSLSVMDQLLAGAGPEGVTYRRAVALLGVTDSALIDRAVDALADSDQAGLFSVVSDVIDAGHDPRRFATDLLDRFRDLLVVQAVPDAFDSGLVDAPADLRETLTRQAEELGTATLTRCATLVNEGLMQMRGATSPRLLLEILCARMALPAAGMTLENLAQRVEALESGQRAPQLNDRAPGPGDGSTAGGPARYVRKSRRRQDEGQDGRGSDAVVVPPTEPVMASPTPEAAGEATVARPPAAEQDASPVSDSVPDTAPGQSPIQSPNQSLGQAPVEASATGDLMTEAERAREIMRRNRRRAAEDAAPVRTPDVAQNKAQNEARDDAQNVVRNEVPGPEESPVPGTARNEAPTTAPAAPSTEPAPASVPDPALSPSQEAVNRWADVLEAVRATDLSAWIAARDATPSPGEPTSDGTAVVVLHHHTGALANFINDPAHAEAYASAAGQVTGFPVTVRAVVGGQVNPGPSGSVPRQAAPRTPVPEAPGDDGEPTDPVEPPGKAEAAAAEGAEPHQPAQRVADLPPAQVGDYEAVRTAAEDPGLGRSGSHTPESAPVDPVSVALARARGHSPLVSGTTSPAAQDTDRPENSGPETAGPETAGPVSSGPASGSPASSGTVRKATATATPALTGTTSVSATADPGEGQELTGWRARMARTGRTRTAAQEAADNGFNGIPLPDEPSEPWDDGPGAPAHADPGAGGPDPYDQRAEAEEALAQLDDRTPGHLDHRSALEIAGELLEKHLGAERTR</sequence>
<keyword evidence="4 16" id="KW-0548">Nucleotidyltransferase</keyword>
<feature type="region of interest" description="Disordered" evidence="14">
    <location>
        <begin position="676"/>
        <end position="729"/>
    </location>
</feature>
<dbReference type="Pfam" id="PF12169">
    <property type="entry name" value="DNA_pol3_gamma3"/>
    <property type="match status" value="1"/>
</dbReference>
<dbReference type="EC" id="2.7.7.7" evidence="2"/>
<evidence type="ECO:0000256" key="2">
    <source>
        <dbReference type="ARBA" id="ARBA00012417"/>
    </source>
</evidence>
<keyword evidence="10" id="KW-0239">DNA-directed DNA polymerase</keyword>
<dbReference type="CDD" id="cd18137">
    <property type="entry name" value="HLD_clamp_pol_III_gamma_tau"/>
    <property type="match status" value="1"/>
</dbReference>
<dbReference type="FunFam" id="1.20.272.10:FF:000003">
    <property type="entry name" value="DNA polymerase III subunit gamma/tau"/>
    <property type="match status" value="1"/>
</dbReference>
<feature type="compositionally biased region" description="Low complexity" evidence="14">
    <location>
        <begin position="546"/>
        <end position="579"/>
    </location>
</feature>
<dbReference type="InterPro" id="IPR050238">
    <property type="entry name" value="DNA_Rep/Repair_Clamp_Loader"/>
</dbReference>
<dbReference type="PANTHER" id="PTHR11669:SF0">
    <property type="entry name" value="PROTEIN STICHEL-LIKE 2"/>
    <property type="match status" value="1"/>
</dbReference>
<dbReference type="Gene3D" id="1.20.272.10">
    <property type="match status" value="1"/>
</dbReference>
<evidence type="ECO:0000256" key="1">
    <source>
        <dbReference type="ARBA" id="ARBA00006360"/>
    </source>
</evidence>
<dbReference type="NCBIfam" id="TIGR02397">
    <property type="entry name" value="dnaX_nterm"/>
    <property type="match status" value="1"/>
</dbReference>
<dbReference type="CDD" id="cd00009">
    <property type="entry name" value="AAA"/>
    <property type="match status" value="1"/>
</dbReference>
<evidence type="ECO:0000256" key="14">
    <source>
        <dbReference type="SAM" id="MobiDB-lite"/>
    </source>
</evidence>
<feature type="compositionally biased region" description="Low complexity" evidence="14">
    <location>
        <begin position="710"/>
        <end position="728"/>
    </location>
</feature>
<comment type="catalytic activity">
    <reaction evidence="12">
        <text>DNA(n) + a 2'-deoxyribonucleoside 5'-triphosphate = DNA(n+1) + diphosphate</text>
        <dbReference type="Rhea" id="RHEA:22508"/>
        <dbReference type="Rhea" id="RHEA-COMP:17339"/>
        <dbReference type="Rhea" id="RHEA-COMP:17340"/>
        <dbReference type="ChEBI" id="CHEBI:33019"/>
        <dbReference type="ChEBI" id="CHEBI:61560"/>
        <dbReference type="ChEBI" id="CHEBI:173112"/>
        <dbReference type="EC" id="2.7.7.7"/>
    </reaction>
</comment>
<dbReference type="STRING" id="1737425.GCA_900049755_02221"/>
<feature type="region of interest" description="Disordered" evidence="14">
    <location>
        <begin position="777"/>
        <end position="939"/>
    </location>
</feature>
<reference evidence="17" key="1">
    <citation type="submission" date="2017-11" db="EMBL/GenBank/DDBJ databases">
        <title>Otitis media/interna in a cat caused by the recently described species Corynebacterium provencense.</title>
        <authorList>
            <person name="Kittl S."/>
            <person name="Brodard I."/>
            <person name="Rychener L."/>
            <person name="Jores J."/>
            <person name="Roosje P."/>
            <person name="Gobeli Brawand S."/>
        </authorList>
    </citation>
    <scope>NUCLEOTIDE SEQUENCE [LARGE SCALE GENOMIC DNA]</scope>
    <source>
        <strain evidence="17">17KM38</strain>
    </source>
</reference>
<feature type="compositionally biased region" description="Polar residues" evidence="14">
    <location>
        <begin position="471"/>
        <end position="484"/>
    </location>
</feature>
<keyword evidence="5" id="KW-0235">DNA replication</keyword>
<dbReference type="InterPro" id="IPR027417">
    <property type="entry name" value="P-loop_NTPase"/>
</dbReference>
<dbReference type="PANTHER" id="PTHR11669">
    <property type="entry name" value="REPLICATION FACTOR C / DNA POLYMERASE III GAMMA-TAU SUBUNIT"/>
    <property type="match status" value="1"/>
</dbReference>
<evidence type="ECO:0000259" key="15">
    <source>
        <dbReference type="SMART" id="SM00382"/>
    </source>
</evidence>
<keyword evidence="9" id="KW-0067">ATP-binding</keyword>
<evidence type="ECO:0000256" key="8">
    <source>
        <dbReference type="ARBA" id="ARBA00022833"/>
    </source>
</evidence>
<evidence type="ECO:0000313" key="16">
    <source>
        <dbReference type="EMBL" id="AWT25237.1"/>
    </source>
</evidence>
<dbReference type="SMART" id="SM00382">
    <property type="entry name" value="AAA"/>
    <property type="match status" value="1"/>
</dbReference>
<dbReference type="RefSeq" id="WP_110482400.1">
    <property type="nucleotide sequence ID" value="NZ_CP024988.1"/>
</dbReference>
<keyword evidence="6" id="KW-0479">Metal-binding</keyword>
<feature type="compositionally biased region" description="Low complexity" evidence="14">
    <location>
        <begin position="810"/>
        <end position="843"/>
    </location>
</feature>
<dbReference type="GO" id="GO:0046872">
    <property type="term" value="F:metal ion binding"/>
    <property type="evidence" value="ECO:0007669"/>
    <property type="project" value="UniProtKB-KW"/>
</dbReference>
<dbReference type="GO" id="GO:0009360">
    <property type="term" value="C:DNA polymerase III complex"/>
    <property type="evidence" value="ECO:0007669"/>
    <property type="project" value="InterPro"/>
</dbReference>
<dbReference type="GO" id="GO:0003677">
    <property type="term" value="F:DNA binding"/>
    <property type="evidence" value="ECO:0007669"/>
    <property type="project" value="InterPro"/>
</dbReference>
<keyword evidence="3 16" id="KW-0808">Transferase</keyword>
<dbReference type="Pfam" id="PF22608">
    <property type="entry name" value="DNAX_ATPase_lid"/>
    <property type="match status" value="1"/>
</dbReference>
<feature type="compositionally biased region" description="Basic and acidic residues" evidence="14">
    <location>
        <begin position="499"/>
        <end position="516"/>
    </location>
</feature>
<keyword evidence="17" id="KW-1185">Reference proteome</keyword>
<name>A0A2Z3YT71_9CORY</name>
<accession>A0A2Z3YT71</accession>
<dbReference type="Proteomes" id="UP000247696">
    <property type="component" value="Chromosome"/>
</dbReference>
<dbReference type="Gene3D" id="1.10.8.60">
    <property type="match status" value="1"/>
</dbReference>
<dbReference type="GO" id="GO:0003887">
    <property type="term" value="F:DNA-directed DNA polymerase activity"/>
    <property type="evidence" value="ECO:0007669"/>
    <property type="project" value="UniProtKB-KW"/>
</dbReference>
<dbReference type="InterPro" id="IPR003593">
    <property type="entry name" value="AAA+_ATPase"/>
</dbReference>
<dbReference type="AlphaFoldDB" id="A0A2Z3YT71"/>
<feature type="compositionally biased region" description="Basic and acidic residues" evidence="14">
    <location>
        <begin position="928"/>
        <end position="939"/>
    </location>
</feature>
<dbReference type="InterPro" id="IPR045085">
    <property type="entry name" value="HLD_clamp_pol_III_gamma_tau"/>
</dbReference>
<comment type="function">
    <text evidence="11">DNA polymerase III is a complex, multichain enzyme responsible for most of the replicative synthesis in bacteria. This DNA polymerase also exhibits 3' to 5' exonuclease activity.</text>
</comment>
<evidence type="ECO:0000256" key="7">
    <source>
        <dbReference type="ARBA" id="ARBA00022741"/>
    </source>
</evidence>
<evidence type="ECO:0000256" key="10">
    <source>
        <dbReference type="ARBA" id="ARBA00022932"/>
    </source>
</evidence>
<evidence type="ECO:0000256" key="11">
    <source>
        <dbReference type="ARBA" id="ARBA00037724"/>
    </source>
</evidence>
<dbReference type="KEGG" id="cpre:Csp1_04160"/>
<dbReference type="Pfam" id="PF13177">
    <property type="entry name" value="DNA_pol3_delta2"/>
    <property type="match status" value="1"/>
</dbReference>
<feature type="compositionally biased region" description="Basic and acidic residues" evidence="14">
    <location>
        <begin position="414"/>
        <end position="423"/>
    </location>
</feature>
<dbReference type="GO" id="GO:0005524">
    <property type="term" value="F:ATP binding"/>
    <property type="evidence" value="ECO:0007669"/>
    <property type="project" value="UniProtKB-KW"/>
</dbReference>
<keyword evidence="7" id="KW-0547">Nucleotide-binding</keyword>
<comment type="similarity">
    <text evidence="1">Belongs to the DnaX/STICHEL family.</text>
</comment>
<protein>
    <recommendedName>
        <fullName evidence="13">DNA polymerase III subunit gamma/tau</fullName>
        <ecNumber evidence="2">2.7.7.7</ecNumber>
    </recommendedName>
</protein>
<organism evidence="16 17">
    <name type="scientific">Corynebacterium provencense</name>
    <dbReference type="NCBI Taxonomy" id="1737425"/>
    <lineage>
        <taxon>Bacteria</taxon>
        <taxon>Bacillati</taxon>
        <taxon>Actinomycetota</taxon>
        <taxon>Actinomycetes</taxon>
        <taxon>Mycobacteriales</taxon>
        <taxon>Corynebacteriaceae</taxon>
        <taxon>Corynebacterium</taxon>
    </lineage>
</organism>
<dbReference type="InterPro" id="IPR022754">
    <property type="entry name" value="DNA_pol_III_gamma-3"/>
</dbReference>
<dbReference type="InterPro" id="IPR008921">
    <property type="entry name" value="DNA_pol3_clamp-load_cplx_C"/>
</dbReference>
<evidence type="ECO:0000256" key="12">
    <source>
        <dbReference type="ARBA" id="ARBA00049244"/>
    </source>
</evidence>
<evidence type="ECO:0000256" key="13">
    <source>
        <dbReference type="ARBA" id="ARBA00074577"/>
    </source>
</evidence>
<evidence type="ECO:0000313" key="17">
    <source>
        <dbReference type="Proteomes" id="UP000247696"/>
    </source>
</evidence>
<dbReference type="GO" id="GO:0006261">
    <property type="term" value="P:DNA-templated DNA replication"/>
    <property type="evidence" value="ECO:0007669"/>
    <property type="project" value="TreeGrafter"/>
</dbReference>
<dbReference type="FunFam" id="3.40.50.300:FF:000014">
    <property type="entry name" value="DNA polymerase III subunit gamma/tau"/>
    <property type="match status" value="1"/>
</dbReference>
<feature type="compositionally biased region" description="Low complexity" evidence="14">
    <location>
        <begin position="897"/>
        <end position="907"/>
    </location>
</feature>
<proteinExistence type="inferred from homology"/>
<feature type="region of interest" description="Disordered" evidence="14">
    <location>
        <begin position="382"/>
        <end position="589"/>
    </location>
</feature>
<dbReference type="EMBL" id="CP024988">
    <property type="protein sequence ID" value="AWT25237.1"/>
    <property type="molecule type" value="Genomic_DNA"/>
</dbReference>
<dbReference type="OrthoDB" id="9810148at2"/>
<dbReference type="InterPro" id="IPR012763">
    <property type="entry name" value="DNA_pol_III_sug/sutau_N"/>
</dbReference>
<evidence type="ECO:0000256" key="5">
    <source>
        <dbReference type="ARBA" id="ARBA00022705"/>
    </source>
</evidence>
<keyword evidence="8" id="KW-0862">Zinc</keyword>
<dbReference type="NCBIfam" id="NF005846">
    <property type="entry name" value="PRK07764.1-6"/>
    <property type="match status" value="1"/>
</dbReference>
<evidence type="ECO:0000256" key="4">
    <source>
        <dbReference type="ARBA" id="ARBA00022695"/>
    </source>
</evidence>
<dbReference type="SUPFAM" id="SSF52540">
    <property type="entry name" value="P-loop containing nucleoside triphosphate hydrolases"/>
    <property type="match status" value="1"/>
</dbReference>